<evidence type="ECO:0000313" key="11">
    <source>
        <dbReference type="EMBL" id="GAV88312.1"/>
    </source>
</evidence>
<gene>
    <name evidence="11" type="ORF">CFOL_v3_31735</name>
</gene>
<proteinExistence type="inferred from homology"/>
<dbReference type="CDD" id="cd05926">
    <property type="entry name" value="FACL_fum10p_like"/>
    <property type="match status" value="1"/>
</dbReference>
<evidence type="ECO:0000256" key="7">
    <source>
        <dbReference type="ARBA" id="ARBA00078960"/>
    </source>
</evidence>
<keyword evidence="12" id="KW-1185">Reference proteome</keyword>
<dbReference type="PANTHER" id="PTHR43201">
    <property type="entry name" value="ACYL-COA SYNTHETASE"/>
    <property type="match status" value="1"/>
</dbReference>
<dbReference type="InterPro" id="IPR042099">
    <property type="entry name" value="ANL_N_sf"/>
</dbReference>
<dbReference type="OrthoDB" id="3633556at2759"/>
<dbReference type="GO" id="GO:0033611">
    <property type="term" value="P:oxalate catabolic process"/>
    <property type="evidence" value="ECO:0007669"/>
    <property type="project" value="UniProtKB-ARBA"/>
</dbReference>
<organism evidence="11 12">
    <name type="scientific">Cephalotus follicularis</name>
    <name type="common">Albany pitcher plant</name>
    <dbReference type="NCBI Taxonomy" id="3775"/>
    <lineage>
        <taxon>Eukaryota</taxon>
        <taxon>Viridiplantae</taxon>
        <taxon>Streptophyta</taxon>
        <taxon>Embryophyta</taxon>
        <taxon>Tracheophyta</taxon>
        <taxon>Spermatophyta</taxon>
        <taxon>Magnoliopsida</taxon>
        <taxon>eudicotyledons</taxon>
        <taxon>Gunneridae</taxon>
        <taxon>Pentapetalae</taxon>
        <taxon>rosids</taxon>
        <taxon>fabids</taxon>
        <taxon>Oxalidales</taxon>
        <taxon>Cephalotaceae</taxon>
        <taxon>Cephalotus</taxon>
    </lineage>
</organism>
<dbReference type="Gene3D" id="3.30.300.30">
    <property type="match status" value="1"/>
</dbReference>
<protein>
    <recommendedName>
        <fullName evidence="6">Oxalate--CoA ligase</fullName>
        <ecNumber evidence="5">6.2.1.8</ecNumber>
    </recommendedName>
    <alternativeName>
        <fullName evidence="7">Acyl-activating enzyme 3</fullName>
    </alternativeName>
    <alternativeName>
        <fullName evidence="8">Oxalyl-CoA synthetase</fullName>
    </alternativeName>
</protein>
<evidence type="ECO:0000256" key="2">
    <source>
        <dbReference type="ARBA" id="ARBA00022598"/>
    </source>
</evidence>
<sequence>MESLTLTGLLKYVAAEFPNRRAVSVSGKFDLTYARLHQLIERAASRLVVNGVNPGDVVALTFPNTVEFIIMFLAVIRARATAAPLNAAYTSEEFEFYLSDSESKLLLTSKEGNKSAQAAASKLNIPHATATLPDADAELSLSLAENESDSRLDSLTNDPSDVALFLHTSGTTSRPKGVPLTQFNLASSVRNIKSVYKLTESDSTVIVLPLFHVHGLLAGLLSSFGAGAAVTLPIAGRFSASSFWSDMTKYNATWYTAVPTIHQIILDRHLSKPEPVYPKLRFIRSCSASLAPIVLARLEEAFDAPVLEAYAMTEATHLMSSNPLPEDGPHKAGSVGKPVGQEMSILDENGVVQGTNASGEVCIRGPNVTKGYKHNPEANKTAFLFGWFHTGDIGFFDEDGYLHLVGRIKELINRGGEKISPIEVDAVLLSHPDIAQAVAFGVPDDKYGEEVNCAIIAREGSNVDEGEVITFCKKNLAAFKVPKKVFITDSLPKTASGKIQRRIVSEHFLAQISTAKVPKFGA</sequence>
<dbReference type="SUPFAM" id="SSF56801">
    <property type="entry name" value="Acetyl-CoA synthetase-like"/>
    <property type="match status" value="1"/>
</dbReference>
<evidence type="ECO:0000259" key="9">
    <source>
        <dbReference type="Pfam" id="PF00501"/>
    </source>
</evidence>
<dbReference type="GO" id="GO:0006631">
    <property type="term" value="P:fatty acid metabolic process"/>
    <property type="evidence" value="ECO:0007669"/>
    <property type="project" value="TreeGrafter"/>
</dbReference>
<keyword evidence="3" id="KW-0547">Nucleotide-binding</keyword>
<dbReference type="FunFam" id="3.30.300.30:FF:000007">
    <property type="entry name" value="4-coumarate--CoA ligase 2"/>
    <property type="match status" value="1"/>
</dbReference>
<accession>A0A1Q3D774</accession>
<evidence type="ECO:0000256" key="6">
    <source>
        <dbReference type="ARBA" id="ARBA00067955"/>
    </source>
</evidence>
<dbReference type="InterPro" id="IPR045310">
    <property type="entry name" value="Pcs60-like"/>
</dbReference>
<dbReference type="PROSITE" id="PS00455">
    <property type="entry name" value="AMP_BINDING"/>
    <property type="match status" value="1"/>
</dbReference>
<dbReference type="GO" id="GO:0005524">
    <property type="term" value="F:ATP binding"/>
    <property type="evidence" value="ECO:0007669"/>
    <property type="project" value="UniProtKB-KW"/>
</dbReference>
<dbReference type="GO" id="GO:0031956">
    <property type="term" value="F:medium-chain fatty acid-CoA ligase activity"/>
    <property type="evidence" value="ECO:0007669"/>
    <property type="project" value="TreeGrafter"/>
</dbReference>
<keyword evidence="4" id="KW-0067">ATP-binding</keyword>
<feature type="domain" description="AMP-binding enzyme C-terminal" evidence="10">
    <location>
        <begin position="423"/>
        <end position="498"/>
    </location>
</feature>
<evidence type="ECO:0000313" key="12">
    <source>
        <dbReference type="Proteomes" id="UP000187406"/>
    </source>
</evidence>
<dbReference type="Proteomes" id="UP000187406">
    <property type="component" value="Unassembled WGS sequence"/>
</dbReference>
<reference evidence="12" key="1">
    <citation type="submission" date="2016-04" db="EMBL/GenBank/DDBJ databases">
        <title>Cephalotus genome sequencing.</title>
        <authorList>
            <person name="Fukushima K."/>
            <person name="Hasebe M."/>
            <person name="Fang X."/>
        </authorList>
    </citation>
    <scope>NUCLEOTIDE SEQUENCE [LARGE SCALE GENOMIC DNA]</scope>
    <source>
        <strain evidence="12">cv. St1</strain>
    </source>
</reference>
<dbReference type="InParanoid" id="A0A1Q3D774"/>
<dbReference type="PANTHER" id="PTHR43201:SF5">
    <property type="entry name" value="MEDIUM-CHAIN ACYL-COA LIGASE ACSF2, MITOCHONDRIAL"/>
    <property type="match status" value="1"/>
</dbReference>
<dbReference type="InterPro" id="IPR025110">
    <property type="entry name" value="AMP-bd_C"/>
</dbReference>
<evidence type="ECO:0000256" key="4">
    <source>
        <dbReference type="ARBA" id="ARBA00022840"/>
    </source>
</evidence>
<dbReference type="AlphaFoldDB" id="A0A1Q3D774"/>
<dbReference type="STRING" id="3775.A0A1Q3D774"/>
<dbReference type="GO" id="GO:0005737">
    <property type="term" value="C:cytoplasm"/>
    <property type="evidence" value="ECO:0007669"/>
    <property type="project" value="UniProtKB-ARBA"/>
</dbReference>
<dbReference type="FunFam" id="3.40.50.12780:FF:000039">
    <property type="entry name" value="Peroxisomal-coenzyme A synthetase"/>
    <property type="match status" value="1"/>
</dbReference>
<dbReference type="InterPro" id="IPR020845">
    <property type="entry name" value="AMP-binding_CS"/>
</dbReference>
<dbReference type="Pfam" id="PF00501">
    <property type="entry name" value="AMP-binding"/>
    <property type="match status" value="1"/>
</dbReference>
<comment type="similarity">
    <text evidence="1">Belongs to the ATP-dependent AMP-binding enzyme family.</text>
</comment>
<dbReference type="Gene3D" id="3.40.50.12780">
    <property type="entry name" value="N-terminal domain of ligase-like"/>
    <property type="match status" value="1"/>
</dbReference>
<evidence type="ECO:0000256" key="8">
    <source>
        <dbReference type="ARBA" id="ARBA00083427"/>
    </source>
</evidence>
<dbReference type="Pfam" id="PF13193">
    <property type="entry name" value="AMP-binding_C"/>
    <property type="match status" value="1"/>
</dbReference>
<name>A0A1Q3D774_CEPFO</name>
<keyword evidence="2" id="KW-0436">Ligase</keyword>
<feature type="domain" description="AMP-dependent synthetase/ligase" evidence="9">
    <location>
        <begin position="13"/>
        <end position="372"/>
    </location>
</feature>
<comment type="caution">
    <text evidence="11">The sequence shown here is derived from an EMBL/GenBank/DDBJ whole genome shotgun (WGS) entry which is preliminary data.</text>
</comment>
<dbReference type="FunCoup" id="A0A1Q3D774">
    <property type="interactions" value="274"/>
</dbReference>
<evidence type="ECO:0000256" key="3">
    <source>
        <dbReference type="ARBA" id="ARBA00022741"/>
    </source>
</evidence>
<dbReference type="InterPro" id="IPR000873">
    <property type="entry name" value="AMP-dep_synth/lig_dom"/>
</dbReference>
<dbReference type="EC" id="6.2.1.8" evidence="5"/>
<dbReference type="EMBL" id="BDDD01004778">
    <property type="protein sequence ID" value="GAV88312.1"/>
    <property type="molecule type" value="Genomic_DNA"/>
</dbReference>
<dbReference type="GO" id="GO:0050203">
    <property type="term" value="F:oxalate-CoA ligase activity"/>
    <property type="evidence" value="ECO:0007669"/>
    <property type="project" value="UniProtKB-EC"/>
</dbReference>
<evidence type="ECO:0000256" key="1">
    <source>
        <dbReference type="ARBA" id="ARBA00006432"/>
    </source>
</evidence>
<evidence type="ECO:0000259" key="10">
    <source>
        <dbReference type="Pfam" id="PF13193"/>
    </source>
</evidence>
<dbReference type="InterPro" id="IPR045851">
    <property type="entry name" value="AMP-bd_C_sf"/>
</dbReference>
<evidence type="ECO:0000256" key="5">
    <source>
        <dbReference type="ARBA" id="ARBA00066722"/>
    </source>
</evidence>